<dbReference type="OrthoDB" id="4090081at2759"/>
<keyword evidence="3" id="KW-1185">Reference proteome</keyword>
<name>A0A8J4PKA1_9MYCE</name>
<dbReference type="EMBL" id="AJWJ01000958">
    <property type="protein sequence ID" value="KAF2068497.1"/>
    <property type="molecule type" value="Genomic_DNA"/>
</dbReference>
<evidence type="ECO:0000313" key="2">
    <source>
        <dbReference type="EMBL" id="KAF2068497.1"/>
    </source>
</evidence>
<accession>A0A8J4PKA1</accession>
<evidence type="ECO:0008006" key="4">
    <source>
        <dbReference type="Google" id="ProtNLM"/>
    </source>
</evidence>
<gene>
    <name evidence="2" type="ORF">CYY_010180</name>
</gene>
<evidence type="ECO:0000256" key="1">
    <source>
        <dbReference type="ARBA" id="ARBA00022737"/>
    </source>
</evidence>
<organism evidence="2 3">
    <name type="scientific">Polysphondylium violaceum</name>
    <dbReference type="NCBI Taxonomy" id="133409"/>
    <lineage>
        <taxon>Eukaryota</taxon>
        <taxon>Amoebozoa</taxon>
        <taxon>Evosea</taxon>
        <taxon>Eumycetozoa</taxon>
        <taxon>Dictyostelia</taxon>
        <taxon>Dictyosteliales</taxon>
        <taxon>Dictyosteliaceae</taxon>
        <taxon>Polysphondylium</taxon>
    </lineage>
</organism>
<dbReference type="SUPFAM" id="SSF52058">
    <property type="entry name" value="L domain-like"/>
    <property type="match status" value="1"/>
</dbReference>
<sequence length="553" mass="62452">MNNSFLEIWRNSFLQRLIRNKIFENTTILASIEYLNQNKRCFDKLNTNSQDINIIAVVQNETCQSIDLEYDPSKLFSVTNIQIPFHSFSIVYQYDHITTLSITQFDSKDHTLMFPPTLEHLFIGEKLSFPIKKGQPFPLNSRLKSLDPGYLFKGPIEKDSLPESLTLLRLGASFHSFDPNVLPPNLVSLRLPYSVDNYKEISEIYTLSNNIQNLEISFFMALNISSLPQQLKKLFAKRIYRDMSIGYLPKTLKELVLLDSNFPTPLLAPGVFHNGLTKIHFYNNSNFELVPGSLPSTLTDFKVSTNPSKPFIPGVLPPSLLHLNLYSYNHLLNKDILPRNLKTLKIPSYNQTLKCGDIPGTVHTLEFNYIPSPGCDNNGIIPNSVTSLTLPQHWTHSIPLKPGFLPSSLKHLALCMMRYPHPLEKDVIPSSVESLDLLMFYDGNSVNIHIPPSVTKLNYGSNISPGELFAHNTNITNLTISARFSFLSPPHVIIPKGVVKLKIEDVRSLHNTAIPPSVTDISFTKDNVPFHLLPKSLKTLRINGVLELPTKVN</sequence>
<dbReference type="Pfam" id="PF05725">
    <property type="entry name" value="FNIP"/>
    <property type="match status" value="3"/>
</dbReference>
<keyword evidence="1" id="KW-0677">Repeat</keyword>
<dbReference type="InterPro" id="IPR051251">
    <property type="entry name" value="STK_FNIP-Repeat"/>
</dbReference>
<protein>
    <recommendedName>
        <fullName evidence="4">FNIP repeat-containing protein</fullName>
    </recommendedName>
</protein>
<dbReference type="InterPro" id="IPR008615">
    <property type="entry name" value="FNIP"/>
</dbReference>
<dbReference type="PANTHER" id="PTHR32134:SF92">
    <property type="entry name" value="FNIP REPEAT-CONTAINING PROTEIN"/>
    <property type="match status" value="1"/>
</dbReference>
<proteinExistence type="predicted"/>
<dbReference type="PANTHER" id="PTHR32134">
    <property type="entry name" value="FNIP REPEAT-CONTAINING PROTEIN"/>
    <property type="match status" value="1"/>
</dbReference>
<dbReference type="AlphaFoldDB" id="A0A8J4PKA1"/>
<evidence type="ECO:0000313" key="3">
    <source>
        <dbReference type="Proteomes" id="UP000695562"/>
    </source>
</evidence>
<comment type="caution">
    <text evidence="2">The sequence shown here is derived from an EMBL/GenBank/DDBJ whole genome shotgun (WGS) entry which is preliminary data.</text>
</comment>
<reference evidence="2" key="1">
    <citation type="submission" date="2020-01" db="EMBL/GenBank/DDBJ databases">
        <title>Development of genomics and gene disruption for Polysphondylium violaceum indicates a role for the polyketide synthase stlB in stalk morphogenesis.</title>
        <authorList>
            <person name="Narita B."/>
            <person name="Kawabe Y."/>
            <person name="Kin K."/>
            <person name="Saito T."/>
            <person name="Gibbs R."/>
            <person name="Kuspa A."/>
            <person name="Muzny D."/>
            <person name="Queller D."/>
            <person name="Richards S."/>
            <person name="Strassman J."/>
            <person name="Sucgang R."/>
            <person name="Worley K."/>
            <person name="Schaap P."/>
        </authorList>
    </citation>
    <scope>NUCLEOTIDE SEQUENCE</scope>
    <source>
        <strain evidence="2">QSvi11</strain>
    </source>
</reference>
<dbReference type="Proteomes" id="UP000695562">
    <property type="component" value="Unassembled WGS sequence"/>
</dbReference>